<dbReference type="Proteomes" id="UP000029391">
    <property type="component" value="Unassembled WGS sequence"/>
</dbReference>
<keyword evidence="2 9" id="KW-0963">Cytoplasm</keyword>
<comment type="catalytic activity">
    <reaction evidence="8 9">
        <text>tRNA(Trp) + L-tryptophan + ATP = L-tryptophyl-tRNA(Trp) + AMP + diphosphate + H(+)</text>
        <dbReference type="Rhea" id="RHEA:24080"/>
        <dbReference type="Rhea" id="RHEA-COMP:9671"/>
        <dbReference type="Rhea" id="RHEA-COMP:9705"/>
        <dbReference type="ChEBI" id="CHEBI:15378"/>
        <dbReference type="ChEBI" id="CHEBI:30616"/>
        <dbReference type="ChEBI" id="CHEBI:33019"/>
        <dbReference type="ChEBI" id="CHEBI:57912"/>
        <dbReference type="ChEBI" id="CHEBI:78442"/>
        <dbReference type="ChEBI" id="CHEBI:78535"/>
        <dbReference type="ChEBI" id="CHEBI:456215"/>
        <dbReference type="EC" id="6.1.1.2"/>
    </reaction>
</comment>
<dbReference type="InterPro" id="IPR002306">
    <property type="entry name" value="Trp-tRNA-ligase"/>
</dbReference>
<dbReference type="GO" id="GO:0004830">
    <property type="term" value="F:tryptophan-tRNA ligase activity"/>
    <property type="evidence" value="ECO:0007669"/>
    <property type="project" value="UniProtKB-UniRule"/>
</dbReference>
<dbReference type="InterPro" id="IPR050203">
    <property type="entry name" value="Trp-tRNA_synthetase"/>
</dbReference>
<feature type="binding site" evidence="9">
    <location>
        <position position="144"/>
    </location>
    <ligand>
        <name>L-tryptophan</name>
        <dbReference type="ChEBI" id="CHEBI:57912"/>
    </ligand>
</feature>
<evidence type="ECO:0000256" key="5">
    <source>
        <dbReference type="ARBA" id="ARBA00022840"/>
    </source>
</evidence>
<feature type="binding site" evidence="9">
    <location>
        <begin position="202"/>
        <end position="206"/>
    </location>
    <ligand>
        <name>ATP</name>
        <dbReference type="ChEBI" id="CHEBI:30616"/>
    </ligand>
</feature>
<feature type="short sequence motif" description="'KMSKS' region" evidence="9">
    <location>
        <begin position="202"/>
        <end position="206"/>
    </location>
</feature>
<feature type="binding site" evidence="9">
    <location>
        <begin position="156"/>
        <end position="158"/>
    </location>
    <ligand>
        <name>ATP</name>
        <dbReference type="ChEBI" id="CHEBI:30616"/>
    </ligand>
</feature>
<keyword evidence="4 9" id="KW-0547">Nucleotide-binding</keyword>
<dbReference type="InterPro" id="IPR024109">
    <property type="entry name" value="Trp-tRNA-ligase_bac-type"/>
</dbReference>
<evidence type="ECO:0000256" key="6">
    <source>
        <dbReference type="ARBA" id="ARBA00022917"/>
    </source>
</evidence>
<dbReference type="PRINTS" id="PR01039">
    <property type="entry name" value="TRNASYNTHTRP"/>
</dbReference>
<name>A0A091BHH9_9GAMM</name>
<dbReference type="SUPFAM" id="SSF52374">
    <property type="entry name" value="Nucleotidylyl transferase"/>
    <property type="match status" value="1"/>
</dbReference>
<feature type="binding site" evidence="9">
    <location>
        <position position="195"/>
    </location>
    <ligand>
        <name>ATP</name>
        <dbReference type="ChEBI" id="CHEBI:30616"/>
    </ligand>
</feature>
<sequence length="428" mass="46279">MSNTRVLTGITTSGTPHLGNYAGAIRPAVAASRRPGVESFYFLADYHALIKAQDPARVQRSTLEIAAAWLACGLDPDRVWFYRQSDIPEIPELTWLLTCVAGKGILNRAHAYKAAVDRNVAEHADPDAGVTAGLFMYPVLMAADILMFRANLVPVGRDQVQHIEMARDFAARFNHLYGEHFVLPEAAIDENVATLPGLDGRKMSKSYDNTIPLFAPKAELKKLIFSIVTDSRAPGESKDTEGSALFQLYQAFATPEQTAAFAQAFADGIGWGDAKQALLEVIDGEVAPLRERYQALIADPAAIEARLREGAAKARTIATPFMRELRHAVGLRDLGAAAGAAKPEKAKKATLPTFKQYREKDGRFHFKLIAADGRELLVSEGFASPKDAGELIARLKSGELTGKATTIGRLSEGVTADDVDAALATFAD</sequence>
<evidence type="ECO:0000256" key="10">
    <source>
        <dbReference type="RuleBase" id="RU363036"/>
    </source>
</evidence>
<dbReference type="GO" id="GO:0005524">
    <property type="term" value="F:ATP binding"/>
    <property type="evidence" value="ECO:0007669"/>
    <property type="project" value="UniProtKB-UniRule"/>
</dbReference>
<comment type="function">
    <text evidence="9">Catalyzes the attachment of tryptophan to tRNA(Trp).</text>
</comment>
<dbReference type="AlphaFoldDB" id="A0A091BHH9"/>
<evidence type="ECO:0000256" key="3">
    <source>
        <dbReference type="ARBA" id="ARBA00022598"/>
    </source>
</evidence>
<protein>
    <recommendedName>
        <fullName evidence="9">Tryptophan--tRNA ligase</fullName>
        <ecNumber evidence="9">6.1.1.2</ecNumber>
    </recommendedName>
    <alternativeName>
        <fullName evidence="9">Tryptophanyl-tRNA synthetase</fullName>
        <shortName evidence="9">TrpRS</shortName>
    </alternativeName>
</protein>
<evidence type="ECO:0000256" key="9">
    <source>
        <dbReference type="HAMAP-Rule" id="MF_00140"/>
    </source>
</evidence>
<keyword evidence="12" id="KW-1185">Reference proteome</keyword>
<dbReference type="FunFam" id="3.40.50.620:FF:000144">
    <property type="entry name" value="Tryptophan--tRNA ligase"/>
    <property type="match status" value="1"/>
</dbReference>
<dbReference type="Gene3D" id="1.10.240.10">
    <property type="entry name" value="Tyrosyl-Transfer RNA Synthetase"/>
    <property type="match status" value="1"/>
</dbReference>
<dbReference type="eggNOG" id="COG0180">
    <property type="taxonomic scope" value="Bacteria"/>
</dbReference>
<dbReference type="NCBIfam" id="TIGR00233">
    <property type="entry name" value="trpS"/>
    <property type="match status" value="1"/>
</dbReference>
<reference evidence="11 12" key="1">
    <citation type="submission" date="2013-09" db="EMBL/GenBank/DDBJ databases">
        <title>Genome sequencing of Arenimonas composti.</title>
        <authorList>
            <person name="Chen F."/>
            <person name="Wang G."/>
        </authorList>
    </citation>
    <scope>NUCLEOTIDE SEQUENCE [LARGE SCALE GENOMIC DNA]</scope>
    <source>
        <strain evidence="11 12">TR7-09</strain>
    </source>
</reference>
<dbReference type="Gene3D" id="2.30.29.80">
    <property type="match status" value="1"/>
</dbReference>
<comment type="caution">
    <text evidence="11">The sequence shown here is derived from an EMBL/GenBank/DDBJ whole genome shotgun (WGS) entry which is preliminary data.</text>
</comment>
<dbReference type="GO" id="GO:0006436">
    <property type="term" value="P:tryptophanyl-tRNA aminoacylation"/>
    <property type="evidence" value="ECO:0007669"/>
    <property type="project" value="UniProtKB-UniRule"/>
</dbReference>
<dbReference type="RefSeq" id="WP_026816997.1">
    <property type="nucleotide sequence ID" value="NZ_AUFF01000003.1"/>
</dbReference>
<dbReference type="PANTHER" id="PTHR43766">
    <property type="entry name" value="TRYPTOPHAN--TRNA LIGASE, MITOCHONDRIAL"/>
    <property type="match status" value="1"/>
</dbReference>
<dbReference type="InterPro" id="IPR036913">
    <property type="entry name" value="YegP-like_sf"/>
</dbReference>
<dbReference type="PANTHER" id="PTHR43766:SF1">
    <property type="entry name" value="TRYPTOPHAN--TRNA LIGASE, MITOCHONDRIAL"/>
    <property type="match status" value="1"/>
</dbReference>
<dbReference type="InterPro" id="IPR002305">
    <property type="entry name" value="aa-tRNA-synth_Ic"/>
</dbReference>
<evidence type="ECO:0000256" key="8">
    <source>
        <dbReference type="ARBA" id="ARBA00049929"/>
    </source>
</evidence>
<evidence type="ECO:0000313" key="11">
    <source>
        <dbReference type="EMBL" id="KFN50244.1"/>
    </source>
</evidence>
<feature type="binding site" evidence="9">
    <location>
        <begin position="11"/>
        <end position="13"/>
    </location>
    <ligand>
        <name>ATP</name>
        <dbReference type="ChEBI" id="CHEBI:30616"/>
    </ligand>
</feature>
<evidence type="ECO:0000256" key="2">
    <source>
        <dbReference type="ARBA" id="ARBA00022490"/>
    </source>
</evidence>
<comment type="subcellular location">
    <subcellularLocation>
        <location evidence="9">Cytoplasm</location>
    </subcellularLocation>
</comment>
<dbReference type="OrthoDB" id="9801042at2"/>
<keyword evidence="5 9" id="KW-0067">ATP-binding</keyword>
<dbReference type="SUPFAM" id="SSF160113">
    <property type="entry name" value="YegP-like"/>
    <property type="match status" value="1"/>
</dbReference>
<proteinExistence type="inferred from homology"/>
<keyword evidence="6 9" id="KW-0648">Protein biosynthesis</keyword>
<dbReference type="NCBIfam" id="NF008923">
    <property type="entry name" value="PRK12284.1"/>
    <property type="match status" value="1"/>
</dbReference>
<dbReference type="EC" id="6.1.1.2" evidence="9"/>
<dbReference type="Pfam" id="PF00579">
    <property type="entry name" value="tRNA-synt_1b"/>
    <property type="match status" value="1"/>
</dbReference>
<dbReference type="GO" id="GO:0005829">
    <property type="term" value="C:cytosol"/>
    <property type="evidence" value="ECO:0007669"/>
    <property type="project" value="TreeGrafter"/>
</dbReference>
<feature type="short sequence motif" description="'HIGH' region" evidence="9">
    <location>
        <begin position="12"/>
        <end position="20"/>
    </location>
</feature>
<comment type="similarity">
    <text evidence="1 9 10">Belongs to the class-I aminoacyl-tRNA synthetase family.</text>
</comment>
<evidence type="ECO:0000256" key="4">
    <source>
        <dbReference type="ARBA" id="ARBA00022741"/>
    </source>
</evidence>
<evidence type="ECO:0000256" key="1">
    <source>
        <dbReference type="ARBA" id="ARBA00005594"/>
    </source>
</evidence>
<keyword evidence="7 9" id="KW-0030">Aminoacyl-tRNA synthetase</keyword>
<feature type="binding site" evidence="9">
    <location>
        <begin position="19"/>
        <end position="20"/>
    </location>
    <ligand>
        <name>ATP</name>
        <dbReference type="ChEBI" id="CHEBI:30616"/>
    </ligand>
</feature>
<dbReference type="HAMAP" id="MF_00140_B">
    <property type="entry name" value="Trp_tRNA_synth_B"/>
    <property type="match status" value="1"/>
</dbReference>
<accession>A0A091BHH9</accession>
<dbReference type="InterPro" id="IPR014729">
    <property type="entry name" value="Rossmann-like_a/b/a_fold"/>
</dbReference>
<evidence type="ECO:0000256" key="7">
    <source>
        <dbReference type="ARBA" id="ARBA00023146"/>
    </source>
</evidence>
<dbReference type="FunFam" id="1.10.240.10:FF:000005">
    <property type="entry name" value="Tryptophan--tRNA ligase"/>
    <property type="match status" value="1"/>
</dbReference>
<keyword evidence="3 9" id="KW-0436">Ligase</keyword>
<evidence type="ECO:0000313" key="12">
    <source>
        <dbReference type="Proteomes" id="UP000029391"/>
    </source>
</evidence>
<dbReference type="CDD" id="cd00806">
    <property type="entry name" value="TrpRS_core"/>
    <property type="match status" value="1"/>
</dbReference>
<gene>
    <name evidence="9" type="primary">trpS</name>
    <name evidence="11" type="ORF">P873_07755</name>
</gene>
<dbReference type="STRING" id="1121013.GCA_000426365_01747"/>
<comment type="subunit">
    <text evidence="9">Homodimer.</text>
</comment>
<organism evidence="11 12">
    <name type="scientific">Arenimonas composti TR7-09 = DSM 18010</name>
    <dbReference type="NCBI Taxonomy" id="1121013"/>
    <lineage>
        <taxon>Bacteria</taxon>
        <taxon>Pseudomonadati</taxon>
        <taxon>Pseudomonadota</taxon>
        <taxon>Gammaproteobacteria</taxon>
        <taxon>Lysobacterales</taxon>
        <taxon>Lysobacteraceae</taxon>
        <taxon>Arenimonas</taxon>
    </lineage>
</organism>
<dbReference type="EMBL" id="AWXU01000021">
    <property type="protein sequence ID" value="KFN50244.1"/>
    <property type="molecule type" value="Genomic_DNA"/>
</dbReference>
<dbReference type="Gene3D" id="3.40.50.620">
    <property type="entry name" value="HUPs"/>
    <property type="match status" value="1"/>
</dbReference>